<evidence type="ECO:0000313" key="2">
    <source>
        <dbReference type="Proteomes" id="UP001597227"/>
    </source>
</evidence>
<gene>
    <name evidence="1" type="ORF">ACFSFW_12090</name>
</gene>
<reference evidence="2" key="1">
    <citation type="journal article" date="2019" name="Int. J. Syst. Evol. Microbiol.">
        <title>The Global Catalogue of Microorganisms (GCM) 10K type strain sequencing project: providing services to taxonomists for standard genome sequencing and annotation.</title>
        <authorList>
            <consortium name="The Broad Institute Genomics Platform"/>
            <consortium name="The Broad Institute Genome Sequencing Center for Infectious Disease"/>
            <person name="Wu L."/>
            <person name="Ma J."/>
        </authorList>
    </citation>
    <scope>NUCLEOTIDE SEQUENCE [LARGE SCALE GENOMIC DNA]</scope>
    <source>
        <strain evidence="2">CCUG 15531</strain>
    </source>
</reference>
<protein>
    <recommendedName>
        <fullName evidence="3">DUF4901 domain-containing protein</fullName>
    </recommendedName>
</protein>
<dbReference type="RefSeq" id="WP_388038560.1">
    <property type="nucleotide sequence ID" value="NZ_JBHUEK010000018.1"/>
</dbReference>
<organism evidence="1 2">
    <name type="scientific">Fredinandcohnia salidurans</name>
    <dbReference type="NCBI Taxonomy" id="2595041"/>
    <lineage>
        <taxon>Bacteria</taxon>
        <taxon>Bacillati</taxon>
        <taxon>Bacillota</taxon>
        <taxon>Bacilli</taxon>
        <taxon>Bacillales</taxon>
        <taxon>Bacillaceae</taxon>
        <taxon>Fredinandcohnia</taxon>
    </lineage>
</organism>
<name>A0ABW4MMY7_9BACI</name>
<keyword evidence="2" id="KW-1185">Reference proteome</keyword>
<accession>A0ABW4MMY7</accession>
<evidence type="ECO:0000313" key="1">
    <source>
        <dbReference type="EMBL" id="MFD1779412.1"/>
    </source>
</evidence>
<dbReference type="Proteomes" id="UP001597227">
    <property type="component" value="Unassembled WGS sequence"/>
</dbReference>
<proteinExistence type="predicted"/>
<comment type="caution">
    <text evidence="1">The sequence shown here is derived from an EMBL/GenBank/DDBJ whole genome shotgun (WGS) entry which is preliminary data.</text>
</comment>
<sequence length="422" mass="49354">MDERTQELVDFTREKFGLSDYYLETYSFNRSVSIFNETIYTLSMEWFPNHCVGQEYEDENPDGTAVITIDVKSRNFESVIFVMGQTFATNGVTFTDKNDIIKWIEQETGLAFEQQFQLHKEEEGELHFKECIDGIAVSPSGMIQVNFDQDGRLTLFSAHGHFPAKEMVKIEPFTLAFEKIEDIAKEQVKLIESPLMEQQRLISAYAVEEIYVRNDQKDTIPFEVIVDVRGYMKIEKTLDWDEPIEDSSFERKEITWHEEVTAEQAFLGEPSPDSLPITEAEQKKCMTEVRDFLRRVYPSDSGVWMLKSLHRDSGYIHAIVRANKQDQRVFQRKINVMIESENIEAVNYKDNQMMLEMFDEFEEPEKVVISKNEAYEKIKEKFELEPYYVYDFDHNQYVLCGKIDCQFAVHASTGKVLPLDEL</sequence>
<evidence type="ECO:0008006" key="3">
    <source>
        <dbReference type="Google" id="ProtNLM"/>
    </source>
</evidence>
<dbReference type="EMBL" id="JBHUEK010000018">
    <property type="protein sequence ID" value="MFD1779412.1"/>
    <property type="molecule type" value="Genomic_DNA"/>
</dbReference>